<name>A0ACC2FMG4_DALPE</name>
<evidence type="ECO:0000313" key="1">
    <source>
        <dbReference type="EMBL" id="KAJ7992478.1"/>
    </source>
</evidence>
<protein>
    <submittedName>
        <fullName evidence="1">Uncharacterized protein</fullName>
    </submittedName>
</protein>
<accession>A0ACC2FMG4</accession>
<organism evidence="1 2">
    <name type="scientific">Dallia pectoralis</name>
    <name type="common">Alaska blackfish</name>
    <dbReference type="NCBI Taxonomy" id="75939"/>
    <lineage>
        <taxon>Eukaryota</taxon>
        <taxon>Metazoa</taxon>
        <taxon>Chordata</taxon>
        <taxon>Craniata</taxon>
        <taxon>Vertebrata</taxon>
        <taxon>Euteleostomi</taxon>
        <taxon>Actinopterygii</taxon>
        <taxon>Neopterygii</taxon>
        <taxon>Teleostei</taxon>
        <taxon>Protacanthopterygii</taxon>
        <taxon>Esociformes</taxon>
        <taxon>Umbridae</taxon>
        <taxon>Dallia</taxon>
    </lineage>
</organism>
<dbReference type="EMBL" id="CM055752">
    <property type="protein sequence ID" value="KAJ7992478.1"/>
    <property type="molecule type" value="Genomic_DNA"/>
</dbReference>
<proteinExistence type="predicted"/>
<keyword evidence="2" id="KW-1185">Reference proteome</keyword>
<sequence>MSNEAPALSLHTPRSKEAPAGPSKSPPSGSTIIQQCPPAFQSNTDLLNFSQISTNEHQNNFPMTKPQPITSVAPPKPGPMLVKQSQPKTPSDKNRSKKNKDLKPRVKKLKYHQYIPPDQKQEPNEAPMDSTYARLLQQQQQFLHLQILSQQQQHYNYQAILPAPLKSIEGQNSCPNLSSAVAVSPPSSTPVRSIRKPGVLPANLDEMKVAELKTELKLRGLPVSGTKIDLIERLKPCLQ</sequence>
<comment type="caution">
    <text evidence="1">The sequence shown here is derived from an EMBL/GenBank/DDBJ whole genome shotgun (WGS) entry which is preliminary data.</text>
</comment>
<dbReference type="Proteomes" id="UP001157502">
    <property type="component" value="Chromosome 25"/>
</dbReference>
<gene>
    <name evidence="1" type="ORF">DPEC_G00279100</name>
</gene>
<reference evidence="1" key="1">
    <citation type="submission" date="2021-05" db="EMBL/GenBank/DDBJ databases">
        <authorList>
            <person name="Pan Q."/>
            <person name="Jouanno E."/>
            <person name="Zahm M."/>
            <person name="Klopp C."/>
            <person name="Cabau C."/>
            <person name="Louis A."/>
            <person name="Berthelot C."/>
            <person name="Parey E."/>
            <person name="Roest Crollius H."/>
            <person name="Montfort J."/>
            <person name="Robinson-Rechavi M."/>
            <person name="Bouchez O."/>
            <person name="Lampietro C."/>
            <person name="Lopez Roques C."/>
            <person name="Donnadieu C."/>
            <person name="Postlethwait J."/>
            <person name="Bobe J."/>
            <person name="Dillon D."/>
            <person name="Chandos A."/>
            <person name="von Hippel F."/>
            <person name="Guiguen Y."/>
        </authorList>
    </citation>
    <scope>NUCLEOTIDE SEQUENCE</scope>
    <source>
        <strain evidence="1">YG-Jan2019</strain>
    </source>
</reference>
<evidence type="ECO:0000313" key="2">
    <source>
        <dbReference type="Proteomes" id="UP001157502"/>
    </source>
</evidence>
<feature type="non-terminal residue" evidence="1">
    <location>
        <position position="239"/>
    </location>
</feature>